<evidence type="ECO:0000256" key="1">
    <source>
        <dbReference type="SAM" id="Phobius"/>
    </source>
</evidence>
<keyword evidence="1" id="KW-1133">Transmembrane helix</keyword>
<evidence type="ECO:0000313" key="2">
    <source>
        <dbReference type="EMBL" id="MBP2401074.1"/>
    </source>
</evidence>
<accession>A0ABS4XX43</accession>
<dbReference type="GeneID" id="91567423"/>
<gene>
    <name evidence="2" type="ORF">JO379_000543</name>
</gene>
<evidence type="ECO:0008006" key="4">
    <source>
        <dbReference type="Google" id="ProtNLM"/>
    </source>
</evidence>
<keyword evidence="1" id="KW-0472">Membrane</keyword>
<sequence length="416" mass="45553">MTTTGGRSTVEEPRLAIERRAPSLWSRRRFLVVIAPLLATVLTGAALLALSGNFLLPFQRVVTLEGKMGSKGDFFGDEEVRRILMRHHIKVHITSSGSREVAVRNIDSYDFVFPSGQPAGDLITSERAAKNQYSKVHRPFVSPIVLATYRGYAETLRDAGIATPQRSPEPGGSLYYTLDMAKFLDLVARDGGNRWNDIGIQRHGTTNGNTVLAQTSDICRSNSAGTYLGLVAFTRNHDDVPDTEREADRLATQIKPLLVRQGLPAADVFQTYSSPEGKGISPVVVAYEHQYLAYQRSYKARYDRVDSERVLLYPSSQFVTQPQFIALTPGGERLGELVVRDPGLRRRAMELGFRVLDPTGAVASDQLSAFLKGNGIPVPAAGSGDTKSLMPRLALLERMISAIGDCPPAELPEQAP</sequence>
<comment type="caution">
    <text evidence="2">The sequence shown here is derived from an EMBL/GenBank/DDBJ whole genome shotgun (WGS) entry which is preliminary data.</text>
</comment>
<organism evidence="2 3">
    <name type="scientific">Streptomyces syringium</name>
    <dbReference type="NCBI Taxonomy" id="76729"/>
    <lineage>
        <taxon>Bacteria</taxon>
        <taxon>Bacillati</taxon>
        <taxon>Actinomycetota</taxon>
        <taxon>Actinomycetes</taxon>
        <taxon>Kitasatosporales</taxon>
        <taxon>Streptomycetaceae</taxon>
        <taxon>Streptomyces</taxon>
    </lineage>
</organism>
<keyword evidence="1" id="KW-0812">Transmembrane</keyword>
<proteinExistence type="predicted"/>
<reference evidence="2 3" key="1">
    <citation type="submission" date="2021-03" db="EMBL/GenBank/DDBJ databases">
        <title>Sequencing the genomes of 1000 actinobacteria strains.</title>
        <authorList>
            <person name="Klenk H.-P."/>
        </authorList>
    </citation>
    <scope>NUCLEOTIDE SEQUENCE [LARGE SCALE GENOMIC DNA]</scope>
    <source>
        <strain evidence="2 3">DSM 41480</strain>
    </source>
</reference>
<keyword evidence="3" id="KW-1185">Reference proteome</keyword>
<evidence type="ECO:0000313" key="3">
    <source>
        <dbReference type="Proteomes" id="UP001519291"/>
    </source>
</evidence>
<dbReference type="EMBL" id="JAGIOH010000001">
    <property type="protein sequence ID" value="MBP2401074.1"/>
    <property type="molecule type" value="Genomic_DNA"/>
</dbReference>
<dbReference type="RefSeq" id="WP_307841875.1">
    <property type="nucleotide sequence ID" value="NZ_JAGIOH010000001.1"/>
</dbReference>
<dbReference type="Proteomes" id="UP001519291">
    <property type="component" value="Unassembled WGS sequence"/>
</dbReference>
<feature type="transmembrane region" description="Helical" evidence="1">
    <location>
        <begin position="30"/>
        <end position="50"/>
    </location>
</feature>
<protein>
    <recommendedName>
        <fullName evidence="4">Extracellular solute-binding protein</fullName>
    </recommendedName>
</protein>
<name>A0ABS4XX43_9ACTN</name>